<evidence type="ECO:0000313" key="1">
    <source>
        <dbReference type="EMBL" id="KAF0750797.1"/>
    </source>
</evidence>
<keyword evidence="2" id="KW-1185">Reference proteome</keyword>
<dbReference type="EMBL" id="VUJU01005591">
    <property type="protein sequence ID" value="KAF0750797.1"/>
    <property type="molecule type" value="Genomic_DNA"/>
</dbReference>
<name>A0A6G0Y7N6_APHCR</name>
<proteinExistence type="predicted"/>
<protein>
    <submittedName>
        <fullName evidence="1">E3 SUMO-protein ligase KIAA1586-like</fullName>
    </submittedName>
</protein>
<dbReference type="GO" id="GO:0016874">
    <property type="term" value="F:ligase activity"/>
    <property type="evidence" value="ECO:0007669"/>
    <property type="project" value="UniProtKB-KW"/>
</dbReference>
<sequence length="104" mass="11931">MNLKIIKATNIVKNVIGKFHKEELRTLLNTNLLVLLYTRVQTSIIKAMCIRDWKIFKNSKFTNEGFTAQKSYAEVNAFFKDEKVCLKNVIGFATDGCNTMMGYV</sequence>
<dbReference type="AlphaFoldDB" id="A0A6G0Y7N6"/>
<organism evidence="1 2">
    <name type="scientific">Aphis craccivora</name>
    <name type="common">Cowpea aphid</name>
    <dbReference type="NCBI Taxonomy" id="307492"/>
    <lineage>
        <taxon>Eukaryota</taxon>
        <taxon>Metazoa</taxon>
        <taxon>Ecdysozoa</taxon>
        <taxon>Arthropoda</taxon>
        <taxon>Hexapoda</taxon>
        <taxon>Insecta</taxon>
        <taxon>Pterygota</taxon>
        <taxon>Neoptera</taxon>
        <taxon>Paraneoptera</taxon>
        <taxon>Hemiptera</taxon>
        <taxon>Sternorrhyncha</taxon>
        <taxon>Aphidomorpha</taxon>
        <taxon>Aphidoidea</taxon>
        <taxon>Aphididae</taxon>
        <taxon>Aphidini</taxon>
        <taxon>Aphis</taxon>
        <taxon>Aphis</taxon>
    </lineage>
</organism>
<accession>A0A6G0Y7N6</accession>
<dbReference type="Proteomes" id="UP000478052">
    <property type="component" value="Unassembled WGS sequence"/>
</dbReference>
<evidence type="ECO:0000313" key="2">
    <source>
        <dbReference type="Proteomes" id="UP000478052"/>
    </source>
</evidence>
<comment type="caution">
    <text evidence="1">The sequence shown here is derived from an EMBL/GenBank/DDBJ whole genome shotgun (WGS) entry which is preliminary data.</text>
</comment>
<reference evidence="1 2" key="1">
    <citation type="submission" date="2019-08" db="EMBL/GenBank/DDBJ databases">
        <title>Whole genome of Aphis craccivora.</title>
        <authorList>
            <person name="Voronova N.V."/>
            <person name="Shulinski R.S."/>
            <person name="Bandarenka Y.V."/>
            <person name="Zhorov D.G."/>
            <person name="Warner D."/>
        </authorList>
    </citation>
    <scope>NUCLEOTIDE SEQUENCE [LARGE SCALE GENOMIC DNA]</scope>
    <source>
        <strain evidence="1">180601</strain>
        <tissue evidence="1">Whole Body</tissue>
    </source>
</reference>
<gene>
    <name evidence="1" type="ORF">FWK35_00017650</name>
</gene>
<keyword evidence="1" id="KW-0436">Ligase</keyword>